<feature type="transmembrane region" description="Helical" evidence="7">
    <location>
        <begin position="90"/>
        <end position="116"/>
    </location>
</feature>
<feature type="transmembrane region" description="Helical" evidence="7">
    <location>
        <begin position="128"/>
        <end position="145"/>
    </location>
</feature>
<evidence type="ECO:0000256" key="6">
    <source>
        <dbReference type="SAM" id="MobiDB-lite"/>
    </source>
</evidence>
<proteinExistence type="inferred from homology"/>
<sequence>MAEDAAYLAQYNGGALVGTAVSFLALTYISVGLRTYVRAFLTKGFLIDDWLMLAALAVFTVSCTFILLGVNSGLGRHDKALSQSEEITAMMWQALATATYVLNMMFIKLSIGFFLIRLAVRKRYTYTVYTSMSVVLVWSLALWFWDIFQCSPVQAQWDYTIPNHQCVSAKAVVKAAYALSVMTIVTDWLYALLPIPMVWNVKMSTQAKATVVVILGLGIFASVATLIRLKFLADLTDTSDILYAGTDAMVWTLVEPGVAIVASSLVTIRPLLRQIRLKGFESTEQSRSMPYSGRSRSGTGGLGSRSNKSASRQRGYSMPGYGPDDVGLRDMEKAYGGHKGYYSSEEMTVTSGASTAGGKTAWAGAVGITLRETDEEDDQISPVRNDRARSEVSTLNSDVLVIEGATTTQKGQQTWRSETPQTPQSPEESEHIQGLTYPSHRDAGSRMSSRYSMLQFPIRAHR</sequence>
<feature type="transmembrane region" description="Helical" evidence="7">
    <location>
        <begin position="211"/>
        <end position="229"/>
    </location>
</feature>
<evidence type="ECO:0000259" key="8">
    <source>
        <dbReference type="Pfam" id="PF20684"/>
    </source>
</evidence>
<feature type="transmembrane region" description="Helical" evidence="7">
    <location>
        <begin position="15"/>
        <end position="37"/>
    </location>
</feature>
<dbReference type="PANTHER" id="PTHR33048">
    <property type="entry name" value="PTH11-LIKE INTEGRAL MEMBRANE PROTEIN (AFU_ORTHOLOGUE AFUA_5G11245)"/>
    <property type="match status" value="1"/>
</dbReference>
<evidence type="ECO:0000256" key="3">
    <source>
        <dbReference type="ARBA" id="ARBA00022989"/>
    </source>
</evidence>
<comment type="caution">
    <text evidence="9">The sequence shown here is derived from an EMBL/GenBank/DDBJ whole genome shotgun (WGS) entry which is preliminary data.</text>
</comment>
<evidence type="ECO:0000313" key="9">
    <source>
        <dbReference type="EMBL" id="ROV93646.1"/>
    </source>
</evidence>
<feature type="region of interest" description="Disordered" evidence="6">
    <location>
        <begin position="406"/>
        <end position="462"/>
    </location>
</feature>
<accession>A0A423VRP0</accession>
<evidence type="ECO:0000256" key="2">
    <source>
        <dbReference type="ARBA" id="ARBA00022692"/>
    </source>
</evidence>
<evidence type="ECO:0000256" key="4">
    <source>
        <dbReference type="ARBA" id="ARBA00023136"/>
    </source>
</evidence>
<name>A0A423VRP0_9PEZI</name>
<keyword evidence="2 7" id="KW-0812">Transmembrane</keyword>
<feature type="domain" description="Rhodopsin" evidence="8">
    <location>
        <begin position="33"/>
        <end position="273"/>
    </location>
</feature>
<feature type="transmembrane region" description="Helical" evidence="7">
    <location>
        <begin position="177"/>
        <end position="199"/>
    </location>
</feature>
<dbReference type="Pfam" id="PF20684">
    <property type="entry name" value="Fung_rhodopsin"/>
    <property type="match status" value="1"/>
</dbReference>
<evidence type="ECO:0000256" key="7">
    <source>
        <dbReference type="SAM" id="Phobius"/>
    </source>
</evidence>
<feature type="transmembrane region" description="Helical" evidence="7">
    <location>
        <begin position="249"/>
        <end position="268"/>
    </location>
</feature>
<evidence type="ECO:0000256" key="5">
    <source>
        <dbReference type="ARBA" id="ARBA00038359"/>
    </source>
</evidence>
<feature type="region of interest" description="Disordered" evidence="6">
    <location>
        <begin position="286"/>
        <end position="327"/>
    </location>
</feature>
<reference evidence="9 10" key="1">
    <citation type="submission" date="2015-09" db="EMBL/GenBank/DDBJ databases">
        <title>Host preference determinants of Valsa canker pathogens revealed by comparative genomics.</title>
        <authorList>
            <person name="Yin Z."/>
            <person name="Huang L."/>
        </authorList>
    </citation>
    <scope>NUCLEOTIDE SEQUENCE [LARGE SCALE GENOMIC DNA]</scope>
    <source>
        <strain evidence="9 10">03-1</strain>
    </source>
</reference>
<evidence type="ECO:0000313" key="10">
    <source>
        <dbReference type="Proteomes" id="UP000283895"/>
    </source>
</evidence>
<dbReference type="Proteomes" id="UP000283895">
    <property type="component" value="Unassembled WGS sequence"/>
</dbReference>
<dbReference type="GO" id="GO:0016020">
    <property type="term" value="C:membrane"/>
    <property type="evidence" value="ECO:0007669"/>
    <property type="project" value="UniProtKB-SubCell"/>
</dbReference>
<dbReference type="OrthoDB" id="4682787at2759"/>
<dbReference type="PANTHER" id="PTHR33048:SF96">
    <property type="entry name" value="INTEGRAL MEMBRANE PROTEIN"/>
    <property type="match status" value="1"/>
</dbReference>
<dbReference type="EMBL" id="LKEA01000044">
    <property type="protein sequence ID" value="ROV93646.1"/>
    <property type="molecule type" value="Genomic_DNA"/>
</dbReference>
<keyword evidence="4 7" id="KW-0472">Membrane</keyword>
<comment type="subcellular location">
    <subcellularLocation>
        <location evidence="1">Membrane</location>
        <topology evidence="1">Multi-pass membrane protein</topology>
    </subcellularLocation>
</comment>
<organism evidence="9 10">
    <name type="scientific">Cytospora schulzeri</name>
    <dbReference type="NCBI Taxonomy" id="448051"/>
    <lineage>
        <taxon>Eukaryota</taxon>
        <taxon>Fungi</taxon>
        <taxon>Dikarya</taxon>
        <taxon>Ascomycota</taxon>
        <taxon>Pezizomycotina</taxon>
        <taxon>Sordariomycetes</taxon>
        <taxon>Sordariomycetidae</taxon>
        <taxon>Diaporthales</taxon>
        <taxon>Cytosporaceae</taxon>
        <taxon>Cytospora</taxon>
    </lineage>
</organism>
<dbReference type="InterPro" id="IPR052337">
    <property type="entry name" value="SAT4-like"/>
</dbReference>
<feature type="transmembrane region" description="Helical" evidence="7">
    <location>
        <begin position="49"/>
        <end position="70"/>
    </location>
</feature>
<dbReference type="AlphaFoldDB" id="A0A423VRP0"/>
<feature type="compositionally biased region" description="Polar residues" evidence="6">
    <location>
        <begin position="406"/>
        <end position="426"/>
    </location>
</feature>
<dbReference type="STRING" id="356882.A0A423VRP0"/>
<dbReference type="InterPro" id="IPR049326">
    <property type="entry name" value="Rhodopsin_dom_fungi"/>
</dbReference>
<protein>
    <recommendedName>
        <fullName evidence="8">Rhodopsin domain-containing protein</fullName>
    </recommendedName>
</protein>
<evidence type="ECO:0000256" key="1">
    <source>
        <dbReference type="ARBA" id="ARBA00004141"/>
    </source>
</evidence>
<keyword evidence="10" id="KW-1185">Reference proteome</keyword>
<keyword evidence="3 7" id="KW-1133">Transmembrane helix</keyword>
<comment type="similarity">
    <text evidence="5">Belongs to the SAT4 family.</text>
</comment>
<gene>
    <name evidence="9" type="ORF">VMCG_08124</name>
</gene>